<name>A0A1H7NY55_RUMAL</name>
<evidence type="ECO:0000256" key="8">
    <source>
        <dbReference type="ARBA" id="ARBA00023136"/>
    </source>
</evidence>
<dbReference type="EMBL" id="FOAT01000017">
    <property type="protein sequence ID" value="SEL27777.1"/>
    <property type="molecule type" value="Genomic_DNA"/>
</dbReference>
<feature type="transmembrane region" description="Helical" evidence="10">
    <location>
        <begin position="216"/>
        <end position="234"/>
    </location>
</feature>
<evidence type="ECO:0000313" key="13">
    <source>
        <dbReference type="Proteomes" id="UP000186015"/>
    </source>
</evidence>
<evidence type="ECO:0000256" key="6">
    <source>
        <dbReference type="ARBA" id="ARBA00022692"/>
    </source>
</evidence>
<dbReference type="InterPro" id="IPR001992">
    <property type="entry name" value="T2SS_GspF/T4SS_PilC_CS"/>
</dbReference>
<reference evidence="12 13" key="1">
    <citation type="submission" date="2016-10" db="EMBL/GenBank/DDBJ databases">
        <authorList>
            <person name="de Groot N.N."/>
        </authorList>
    </citation>
    <scope>NUCLEOTIDE SEQUENCE [LARGE SCALE GENOMIC DNA]</scope>
    <source>
        <strain evidence="12 13">KH2T6</strain>
    </source>
</reference>
<dbReference type="PANTHER" id="PTHR30012">
    <property type="entry name" value="GENERAL SECRETION PATHWAY PROTEIN"/>
    <property type="match status" value="1"/>
</dbReference>
<evidence type="ECO:0000256" key="5">
    <source>
        <dbReference type="ARBA" id="ARBA00022519"/>
    </source>
</evidence>
<keyword evidence="4" id="KW-1003">Cell membrane</keyword>
<evidence type="ECO:0000256" key="1">
    <source>
        <dbReference type="ARBA" id="ARBA00004429"/>
    </source>
</evidence>
<protein>
    <submittedName>
        <fullName evidence="12">Type IV pilus assembly protein PilC</fullName>
    </submittedName>
</protein>
<evidence type="ECO:0000256" key="7">
    <source>
        <dbReference type="ARBA" id="ARBA00022989"/>
    </source>
</evidence>
<feature type="domain" description="Type II secretion system protein GspF" evidence="11">
    <location>
        <begin position="265"/>
        <end position="385"/>
    </location>
</feature>
<dbReference type="GO" id="GO:0009306">
    <property type="term" value="P:protein secretion"/>
    <property type="evidence" value="ECO:0007669"/>
    <property type="project" value="InterPro"/>
</dbReference>
<evidence type="ECO:0000313" key="12">
    <source>
        <dbReference type="EMBL" id="SEL27777.1"/>
    </source>
</evidence>
<dbReference type="RefSeq" id="WP_074835330.1">
    <property type="nucleotide sequence ID" value="NZ_FOAT01000017.1"/>
</dbReference>
<evidence type="ECO:0000256" key="10">
    <source>
        <dbReference type="SAM" id="Phobius"/>
    </source>
</evidence>
<keyword evidence="8 10" id="KW-0472">Membrane</keyword>
<keyword evidence="7 10" id="KW-1133">Transmembrane helix</keyword>
<dbReference type="PANTHER" id="PTHR30012:SF0">
    <property type="entry name" value="TYPE II SECRETION SYSTEM PROTEIN F-RELATED"/>
    <property type="match status" value="1"/>
</dbReference>
<dbReference type="Gene3D" id="1.20.81.30">
    <property type="entry name" value="Type II secretion system (T2SS), domain F"/>
    <property type="match status" value="2"/>
</dbReference>
<dbReference type="OrthoDB" id="9805682at2"/>
<comment type="similarity">
    <text evidence="2 9">Belongs to the GSP F family.</text>
</comment>
<proteinExistence type="inferred from homology"/>
<evidence type="ECO:0000256" key="3">
    <source>
        <dbReference type="ARBA" id="ARBA00022448"/>
    </source>
</evidence>
<dbReference type="PROSITE" id="PS00874">
    <property type="entry name" value="T2SP_F"/>
    <property type="match status" value="1"/>
</dbReference>
<feature type="transmembrane region" description="Helical" evidence="10">
    <location>
        <begin position="368"/>
        <end position="389"/>
    </location>
</feature>
<sequence length="398" mass="44133">MKNYSYVAKDTTGKTIKGTYEADSEQELLDKIYEQGLFCVSYSEALGGGKKTAHKFNTAELAYCCRQLAAMMSSGLTIVKALDILYKEEEKKGPKEVWKQVYEDVQRGESLSNALEAKRGCFPDFFISMVDAGEISGSLDITMKRLQEYYANTNKLNNKIKGALVYPIVLVVLVIGVVILMSVKILPIFKSMMPEDKLNGLQKALFGFSDFIVDKWYALLIGIVVLIGVIVYALKVESVKLKFDYAKLKMPLIGPLMVKIAEGRFSRTLSSLYSSGIPMVDCLERSSRILNNTYVDKMFLQVVDEVKQGSPVSTALSKTEIFEGMFCSIIYVGEESGALDDILEKTADFYEEEADSAVTRLVGLMEPLMIIILGVGIGLVLAAVFPMLYGGISEMEKE</sequence>
<evidence type="ECO:0000256" key="4">
    <source>
        <dbReference type="ARBA" id="ARBA00022475"/>
    </source>
</evidence>
<evidence type="ECO:0000259" key="11">
    <source>
        <dbReference type="Pfam" id="PF00482"/>
    </source>
</evidence>
<evidence type="ECO:0000256" key="2">
    <source>
        <dbReference type="ARBA" id="ARBA00005745"/>
    </source>
</evidence>
<dbReference type="InterPro" id="IPR003004">
    <property type="entry name" value="GspF/PilC"/>
</dbReference>
<feature type="domain" description="Type II secretion system protein GspF" evidence="11">
    <location>
        <begin position="65"/>
        <end position="187"/>
    </location>
</feature>
<keyword evidence="6 9" id="KW-0812">Transmembrane</keyword>
<organism evidence="12 13">
    <name type="scientific">Ruminococcus albus</name>
    <dbReference type="NCBI Taxonomy" id="1264"/>
    <lineage>
        <taxon>Bacteria</taxon>
        <taxon>Bacillati</taxon>
        <taxon>Bacillota</taxon>
        <taxon>Clostridia</taxon>
        <taxon>Eubacteriales</taxon>
        <taxon>Oscillospiraceae</taxon>
        <taxon>Ruminococcus</taxon>
    </lineage>
</organism>
<keyword evidence="5" id="KW-0997">Cell inner membrane</keyword>
<evidence type="ECO:0000256" key="9">
    <source>
        <dbReference type="RuleBase" id="RU003923"/>
    </source>
</evidence>
<gene>
    <name evidence="12" type="ORF">SAMN05216469_11735</name>
</gene>
<dbReference type="Proteomes" id="UP000186015">
    <property type="component" value="Unassembled WGS sequence"/>
</dbReference>
<dbReference type="FunFam" id="1.20.81.30:FF:000001">
    <property type="entry name" value="Type II secretion system protein F"/>
    <property type="match status" value="2"/>
</dbReference>
<dbReference type="PRINTS" id="PR00812">
    <property type="entry name" value="BCTERIALGSPF"/>
</dbReference>
<dbReference type="Pfam" id="PF00482">
    <property type="entry name" value="T2SSF"/>
    <property type="match status" value="2"/>
</dbReference>
<dbReference type="InterPro" id="IPR042094">
    <property type="entry name" value="T2SS_GspF_sf"/>
</dbReference>
<comment type="subcellular location">
    <subcellularLocation>
        <location evidence="1">Cell inner membrane</location>
        <topology evidence="1">Multi-pass membrane protein</topology>
    </subcellularLocation>
    <subcellularLocation>
        <location evidence="9">Cell membrane</location>
        <topology evidence="9">Multi-pass membrane protein</topology>
    </subcellularLocation>
</comment>
<dbReference type="InterPro" id="IPR018076">
    <property type="entry name" value="T2SS_GspF_dom"/>
</dbReference>
<dbReference type="GO" id="GO:0005886">
    <property type="term" value="C:plasma membrane"/>
    <property type="evidence" value="ECO:0007669"/>
    <property type="project" value="UniProtKB-SubCell"/>
</dbReference>
<feature type="transmembrane region" description="Helical" evidence="10">
    <location>
        <begin position="164"/>
        <end position="189"/>
    </location>
</feature>
<dbReference type="AlphaFoldDB" id="A0A1H7NY55"/>
<accession>A0A1H7NY55</accession>
<keyword evidence="3 9" id="KW-0813">Transport</keyword>